<keyword evidence="10" id="KW-1185">Reference proteome</keyword>
<comment type="similarity">
    <text evidence="2 8">Belongs to the glycosyltransferase 92 family.</text>
</comment>
<dbReference type="EMBL" id="JBJQND010000003">
    <property type="protein sequence ID" value="KAL3883317.1"/>
    <property type="molecule type" value="Genomic_DNA"/>
</dbReference>
<evidence type="ECO:0000256" key="4">
    <source>
        <dbReference type="ARBA" id="ARBA00022679"/>
    </source>
</evidence>
<dbReference type="AlphaFoldDB" id="A0ABD3XB75"/>
<organism evidence="9 10">
    <name type="scientific">Sinanodonta woodiana</name>
    <name type="common">Chinese pond mussel</name>
    <name type="synonym">Anodonta woodiana</name>
    <dbReference type="NCBI Taxonomy" id="1069815"/>
    <lineage>
        <taxon>Eukaryota</taxon>
        <taxon>Metazoa</taxon>
        <taxon>Spiralia</taxon>
        <taxon>Lophotrochozoa</taxon>
        <taxon>Mollusca</taxon>
        <taxon>Bivalvia</taxon>
        <taxon>Autobranchia</taxon>
        <taxon>Heteroconchia</taxon>
        <taxon>Palaeoheterodonta</taxon>
        <taxon>Unionida</taxon>
        <taxon>Unionoidea</taxon>
        <taxon>Unionidae</taxon>
        <taxon>Unioninae</taxon>
        <taxon>Sinanodonta</taxon>
    </lineage>
</organism>
<evidence type="ECO:0000256" key="2">
    <source>
        <dbReference type="ARBA" id="ARBA00007647"/>
    </source>
</evidence>
<comment type="subcellular location">
    <subcellularLocation>
        <location evidence="1">Membrane</location>
        <topology evidence="1">Single-pass membrane protein</topology>
    </subcellularLocation>
</comment>
<reference evidence="9 10" key="1">
    <citation type="submission" date="2024-11" db="EMBL/GenBank/DDBJ databases">
        <title>Chromosome-level genome assembly of the freshwater bivalve Anodonta woodiana.</title>
        <authorList>
            <person name="Chen X."/>
        </authorList>
    </citation>
    <scope>NUCLEOTIDE SEQUENCE [LARGE SCALE GENOMIC DNA]</scope>
    <source>
        <strain evidence="9">MN2024</strain>
        <tissue evidence="9">Gills</tissue>
    </source>
</reference>
<keyword evidence="6 8" id="KW-1133">Transmembrane helix</keyword>
<evidence type="ECO:0000256" key="7">
    <source>
        <dbReference type="ARBA" id="ARBA00023136"/>
    </source>
</evidence>
<gene>
    <name evidence="9" type="ORF">ACJMK2_029592</name>
</gene>
<dbReference type="InterPro" id="IPR008166">
    <property type="entry name" value="Glyco_transf_92"/>
</dbReference>
<dbReference type="GO" id="GO:0016757">
    <property type="term" value="F:glycosyltransferase activity"/>
    <property type="evidence" value="ECO:0007669"/>
    <property type="project" value="UniProtKB-UniRule"/>
</dbReference>
<evidence type="ECO:0000256" key="8">
    <source>
        <dbReference type="RuleBase" id="RU366017"/>
    </source>
</evidence>
<dbReference type="EC" id="2.4.1.-" evidence="8"/>
<evidence type="ECO:0000256" key="3">
    <source>
        <dbReference type="ARBA" id="ARBA00022676"/>
    </source>
</evidence>
<protein>
    <recommendedName>
        <fullName evidence="8">Glycosyltransferase family 92 protein</fullName>
        <ecNumber evidence="8">2.4.1.-</ecNumber>
    </recommendedName>
</protein>
<evidence type="ECO:0000313" key="9">
    <source>
        <dbReference type="EMBL" id="KAL3883317.1"/>
    </source>
</evidence>
<keyword evidence="3 8" id="KW-0328">Glycosyltransferase</keyword>
<accession>A0ABD3XB75</accession>
<feature type="transmembrane region" description="Helical" evidence="8">
    <location>
        <begin position="7"/>
        <end position="25"/>
    </location>
</feature>
<evidence type="ECO:0000256" key="5">
    <source>
        <dbReference type="ARBA" id="ARBA00022692"/>
    </source>
</evidence>
<evidence type="ECO:0000313" key="10">
    <source>
        <dbReference type="Proteomes" id="UP001634394"/>
    </source>
</evidence>
<keyword evidence="4 8" id="KW-0808">Transferase</keyword>
<evidence type="ECO:0000256" key="6">
    <source>
        <dbReference type="ARBA" id="ARBA00022989"/>
    </source>
</evidence>
<sequence>MFPKVTLRFYVTVLCSGYFGILYVFHGHLQQEIQSDKADTAWVKWKNTIYKINYKNSYNFTRTKILSKIDDFTQEMRGPVAHQQSMLKDDVVITASHPSSDSTCYLPPNSVTRTFQFMEKGGIYIYSAYLDERLPDKRFIRVMTLMMSAQKSQKTVSFFCHFKENLEQHNASIYELCENHGKEYGGYMVSCVVPEHVTDICQISVSADIFSKDSSVKLESTRAITLDVTQINTKHAKYNYGVCVPPLFGKPRKEQLIEFIEMHKLLGVSHFIFYNFNIKDEISKKVLDYYSERKEATVVPWSLPSVMWGDQIWYHGQLSVHNDCMYRAMSMMKHLAIIDIDEFIVPHKENGTWTNSFDSLFKTSTNTCALSFDSAFFEPVISNKIASNLITMGSLTRSQQFSRVRTKVIVQPAKVFETGIHHVSKPLNEEMKVIKVNTSEAFMHHYRTCVPNYGMKCSNTVEDKTMLWHFKKLKDNVYNVLKEITIDSVEL</sequence>
<evidence type="ECO:0000256" key="1">
    <source>
        <dbReference type="ARBA" id="ARBA00004167"/>
    </source>
</evidence>
<dbReference type="Pfam" id="PF01697">
    <property type="entry name" value="Glyco_transf_92"/>
    <property type="match status" value="1"/>
</dbReference>
<dbReference type="Proteomes" id="UP001634394">
    <property type="component" value="Unassembled WGS sequence"/>
</dbReference>
<dbReference type="PANTHER" id="PTHR21461">
    <property type="entry name" value="GLYCOSYLTRANSFERASE FAMILY 92 PROTEIN"/>
    <property type="match status" value="1"/>
</dbReference>
<proteinExistence type="inferred from homology"/>
<dbReference type="PANTHER" id="PTHR21461:SF69">
    <property type="entry name" value="GLYCOSYLTRANSFERASE FAMILY 92 PROTEIN"/>
    <property type="match status" value="1"/>
</dbReference>
<dbReference type="GO" id="GO:0016020">
    <property type="term" value="C:membrane"/>
    <property type="evidence" value="ECO:0007669"/>
    <property type="project" value="UniProtKB-SubCell"/>
</dbReference>
<keyword evidence="5 8" id="KW-0812">Transmembrane</keyword>
<comment type="caution">
    <text evidence="9">The sequence shown here is derived from an EMBL/GenBank/DDBJ whole genome shotgun (WGS) entry which is preliminary data.</text>
</comment>
<keyword evidence="7 8" id="KW-0472">Membrane</keyword>
<name>A0ABD3XB75_SINWO</name>